<dbReference type="PANTHER" id="PTHR11177">
    <property type="entry name" value="CHITINASE"/>
    <property type="match status" value="1"/>
</dbReference>
<evidence type="ECO:0000256" key="3">
    <source>
        <dbReference type="ARBA" id="ARBA00023024"/>
    </source>
</evidence>
<keyword evidence="3" id="KW-0146">Chitin degradation</keyword>
<dbReference type="SMART" id="SM00636">
    <property type="entry name" value="Glyco_18"/>
    <property type="match status" value="1"/>
</dbReference>
<feature type="domain" description="GH18" evidence="10">
    <location>
        <begin position="309"/>
        <end position="780"/>
    </location>
</feature>
<evidence type="ECO:0000313" key="11">
    <source>
        <dbReference type="EMBL" id="EAR10712.1"/>
    </source>
</evidence>
<organism evidence="11 12">
    <name type="scientific">Reinekea blandensis MED297</name>
    <dbReference type="NCBI Taxonomy" id="314283"/>
    <lineage>
        <taxon>Bacteria</taxon>
        <taxon>Pseudomonadati</taxon>
        <taxon>Pseudomonadota</taxon>
        <taxon>Gammaproteobacteria</taxon>
        <taxon>Oceanospirillales</taxon>
        <taxon>Saccharospirillaceae</taxon>
        <taxon>Reinekea</taxon>
    </lineage>
</organism>
<dbReference type="EMBL" id="AAOE01000003">
    <property type="protein sequence ID" value="EAR10712.1"/>
    <property type="molecule type" value="Genomic_DNA"/>
</dbReference>
<feature type="region of interest" description="Disordered" evidence="8">
    <location>
        <begin position="948"/>
        <end position="992"/>
    </location>
</feature>
<dbReference type="RefSeq" id="WP_008042026.1">
    <property type="nucleotide sequence ID" value="NZ_CH724149.1"/>
</dbReference>
<dbReference type="GO" id="GO:0000272">
    <property type="term" value="P:polysaccharide catabolic process"/>
    <property type="evidence" value="ECO:0007669"/>
    <property type="project" value="UniProtKB-KW"/>
</dbReference>
<dbReference type="InterPro" id="IPR032798">
    <property type="entry name" value="CBM_5_12_2"/>
</dbReference>
<evidence type="ECO:0000259" key="10">
    <source>
        <dbReference type="PROSITE" id="PS51910"/>
    </source>
</evidence>
<dbReference type="PANTHER" id="PTHR11177:SF308">
    <property type="entry name" value="CHITINASE A"/>
    <property type="match status" value="1"/>
</dbReference>
<keyword evidence="9" id="KW-0732">Signal</keyword>
<dbReference type="Pfam" id="PF00704">
    <property type="entry name" value="Glyco_hydro_18"/>
    <property type="match status" value="1"/>
</dbReference>
<feature type="compositionally biased region" description="Gly residues" evidence="8">
    <location>
        <begin position="954"/>
        <end position="965"/>
    </location>
</feature>
<protein>
    <submittedName>
        <fullName evidence="11">Chitinase</fullName>
    </submittedName>
</protein>
<dbReference type="SUPFAM" id="SSF54556">
    <property type="entry name" value="Chitinase insertion domain"/>
    <property type="match status" value="1"/>
</dbReference>
<feature type="signal peptide" evidence="9">
    <location>
        <begin position="1"/>
        <end position="21"/>
    </location>
</feature>
<keyword evidence="6" id="KW-0624">Polysaccharide degradation</keyword>
<dbReference type="InterPro" id="IPR003610">
    <property type="entry name" value="CBM5/12"/>
</dbReference>
<sequence length="1026" mass="110210">MKQPLLMTALASAVLSTGAFAVDCAPLTPWEPTVAYLGKDQVKHLDSAYEAKWWSRGSAPDQHSGTDQEWRLLGQCDGTIDPIPPTVSLTSPAAGTYDAGTQLTLSANAADNDGSITSVVFLVDGSVIATRNSAPYTADWTVTTGSHTLTVEATDNDNQISTASVNVSGRDVTDPNVVPSVSLTAPADNAEVSVGDVLALTASAADADGSVSSVEFFVDGTSIAIDTTAPFASQWTATVGNHSLSAIATDDDGANSPVDSVSVTVTGDTTPPVSDCRPQGLYQTTGIDVPYCSIYDENGREQLGDHHNRRIIGYFTSWRNGTNGQAQYLASDIPWEKLTHINYAFAHIDDQYRLSVGDPTNPENPATQMTWPNEPGAEMDPSLPYNGHFNLLNKYKQQYPHVKTLISVGGWAETGGFFDDTGERINNGGFYTMTTNPDGSVNTQGINTFADSAVDFIRTYGFDGVDIDYEYPTSMNGAGNPKDYWVADNLRGDLWASYQVLMKTLREKLDAASAEDGQHYLLTIASPSSAYLLRGMEDFDVTPYLDYVNIMSYDLHGAWNAYVGHNAALYDTGEDLELEEGDIYGTAQYGNIGYLNTDWAVHYFRGALPAGRVNIGVPYYTRGWENVSGGNNGLWGKAALPNQTDCPDGTGLTVPCGFGAFGINNLWHDKDDNGNELGAGSNPLWHAKNLEEGIVGSYVTQYGFPANTTLSGDYVRHYDSVAQAPWLWNATGGVFLSTEDEQSMTAKVNYVIDQGVGGIMFWELAGDYDWNASEGEYYIGDTLTSIAYNAFANASPYDIVTADNIPAPTEVLELNYDFDGFKTGDNNFPINPTLRLTNTGDQEIPGGTVIEFNMSTATSSIINDQSGVGLSVISDGSNTAGNNVGGLENTFHRVAMTLPAWQTLAPGEEVEVTMNYYLPVSLPSGFRVVIGSNSYGVTQEYANLPIADLSTDGNDGGDNGDGGNDGSCDATNVPVYPNWPQTDWQGNPSHASGSDLMVHNNAIWEAKWYTSTEPGSDSSWALVCNL</sequence>
<dbReference type="GO" id="GO:0005576">
    <property type="term" value="C:extracellular region"/>
    <property type="evidence" value="ECO:0007669"/>
    <property type="project" value="InterPro"/>
</dbReference>
<dbReference type="Proteomes" id="UP000005953">
    <property type="component" value="Unassembled WGS sequence"/>
</dbReference>
<dbReference type="InterPro" id="IPR009470">
    <property type="entry name" value="Chi_C"/>
</dbReference>
<dbReference type="InterPro" id="IPR017853">
    <property type="entry name" value="GH"/>
</dbReference>
<evidence type="ECO:0000256" key="6">
    <source>
        <dbReference type="ARBA" id="ARBA00023326"/>
    </source>
</evidence>
<keyword evidence="5 7" id="KW-0326">Glycosidase</keyword>
<dbReference type="Pfam" id="PF06483">
    <property type="entry name" value="ChiC"/>
    <property type="match status" value="1"/>
</dbReference>
<keyword evidence="4" id="KW-0119">Carbohydrate metabolism</keyword>
<dbReference type="Pfam" id="PF14600">
    <property type="entry name" value="CBM_5_12_2"/>
    <property type="match status" value="1"/>
</dbReference>
<dbReference type="CDD" id="cd12204">
    <property type="entry name" value="CBD_like"/>
    <property type="match status" value="1"/>
</dbReference>
<dbReference type="PROSITE" id="PS51910">
    <property type="entry name" value="GH18_2"/>
    <property type="match status" value="1"/>
</dbReference>
<comment type="caution">
    <text evidence="11">The sequence shown here is derived from an EMBL/GenBank/DDBJ whole genome shotgun (WGS) entry which is preliminary data.</text>
</comment>
<dbReference type="CDD" id="cd12215">
    <property type="entry name" value="ChiC_BD"/>
    <property type="match status" value="1"/>
</dbReference>
<dbReference type="InterPro" id="IPR011583">
    <property type="entry name" value="Chitinase_II/V-like_cat"/>
</dbReference>
<dbReference type="HOGENOM" id="CLU_002833_13_0_6"/>
<evidence type="ECO:0000256" key="4">
    <source>
        <dbReference type="ARBA" id="ARBA00023277"/>
    </source>
</evidence>
<dbReference type="GO" id="GO:0004553">
    <property type="term" value="F:hydrolase activity, hydrolyzing O-glycosyl compounds"/>
    <property type="evidence" value="ECO:0007669"/>
    <property type="project" value="InterPro"/>
</dbReference>
<dbReference type="SUPFAM" id="SSF51445">
    <property type="entry name" value="(Trans)glycosidases"/>
    <property type="match status" value="1"/>
</dbReference>
<evidence type="ECO:0000256" key="5">
    <source>
        <dbReference type="ARBA" id="ARBA00023295"/>
    </source>
</evidence>
<dbReference type="InterPro" id="IPR036573">
    <property type="entry name" value="CBM_sf_5/12"/>
</dbReference>
<dbReference type="STRING" id="314283.MED297_11870"/>
<dbReference type="InterPro" id="IPR001223">
    <property type="entry name" value="Glyco_hydro18_cat"/>
</dbReference>
<dbReference type="AlphaFoldDB" id="A4BB99"/>
<dbReference type="PROSITE" id="PS01095">
    <property type="entry name" value="GH18_1"/>
    <property type="match status" value="1"/>
</dbReference>
<dbReference type="GO" id="GO:0006032">
    <property type="term" value="P:chitin catabolic process"/>
    <property type="evidence" value="ECO:0007669"/>
    <property type="project" value="UniProtKB-KW"/>
</dbReference>
<dbReference type="InterPro" id="IPR029070">
    <property type="entry name" value="Chitinase_insertion_sf"/>
</dbReference>
<dbReference type="Gene3D" id="3.10.50.10">
    <property type="match status" value="1"/>
</dbReference>
<keyword evidence="12" id="KW-1185">Reference proteome</keyword>
<evidence type="ECO:0000256" key="1">
    <source>
        <dbReference type="ARBA" id="ARBA00009121"/>
    </source>
</evidence>
<keyword evidence="2 7" id="KW-0378">Hydrolase</keyword>
<dbReference type="GO" id="GO:0030246">
    <property type="term" value="F:carbohydrate binding"/>
    <property type="evidence" value="ECO:0007669"/>
    <property type="project" value="InterPro"/>
</dbReference>
<feature type="chain" id="PRO_5002666573" evidence="9">
    <location>
        <begin position="22"/>
        <end position="1026"/>
    </location>
</feature>
<dbReference type="SUPFAM" id="SSF51055">
    <property type="entry name" value="Carbohydrate binding domain"/>
    <property type="match status" value="2"/>
</dbReference>
<dbReference type="Gene3D" id="2.10.10.20">
    <property type="entry name" value="Carbohydrate-binding module superfamily 5/12"/>
    <property type="match status" value="2"/>
</dbReference>
<dbReference type="InterPro" id="IPR013783">
    <property type="entry name" value="Ig-like_fold"/>
</dbReference>
<dbReference type="Gene3D" id="3.20.20.80">
    <property type="entry name" value="Glycosidases"/>
    <property type="match status" value="1"/>
</dbReference>
<dbReference type="InterPro" id="IPR050314">
    <property type="entry name" value="Glycosyl_Hydrlase_18"/>
</dbReference>
<comment type="similarity">
    <text evidence="1">Belongs to the glycosyl hydrolase 18 family. Chitinase class II subfamily.</text>
</comment>
<dbReference type="OrthoDB" id="9775889at2"/>
<gene>
    <name evidence="11" type="ORF">MED297_11870</name>
</gene>
<dbReference type="GO" id="GO:0008061">
    <property type="term" value="F:chitin binding"/>
    <property type="evidence" value="ECO:0007669"/>
    <property type="project" value="InterPro"/>
</dbReference>
<dbReference type="Gene3D" id="2.60.40.10">
    <property type="entry name" value="Immunoglobulins"/>
    <property type="match status" value="2"/>
</dbReference>
<accession>A4BB99</accession>
<dbReference type="CDD" id="cd06548">
    <property type="entry name" value="GH18_chitinase"/>
    <property type="match status" value="1"/>
</dbReference>
<name>A4BB99_9GAMM</name>
<evidence type="ECO:0000313" key="12">
    <source>
        <dbReference type="Proteomes" id="UP000005953"/>
    </source>
</evidence>
<dbReference type="InterPro" id="IPR001579">
    <property type="entry name" value="Glyco_hydro_18_chit_AS"/>
</dbReference>
<proteinExistence type="inferred from homology"/>
<dbReference type="SMART" id="SM00495">
    <property type="entry name" value="ChtBD3"/>
    <property type="match status" value="2"/>
</dbReference>
<evidence type="ECO:0000256" key="8">
    <source>
        <dbReference type="SAM" id="MobiDB-lite"/>
    </source>
</evidence>
<dbReference type="Pfam" id="PF17957">
    <property type="entry name" value="Big_7"/>
    <property type="match status" value="2"/>
</dbReference>
<evidence type="ECO:0000256" key="7">
    <source>
        <dbReference type="RuleBase" id="RU000489"/>
    </source>
</evidence>
<evidence type="ECO:0000256" key="9">
    <source>
        <dbReference type="SAM" id="SignalP"/>
    </source>
</evidence>
<reference evidence="11 12" key="1">
    <citation type="submission" date="2006-02" db="EMBL/GenBank/DDBJ databases">
        <authorList>
            <person name="Pinhassi J."/>
            <person name="Pedros-Alio C."/>
            <person name="Ferriera S."/>
            <person name="Johnson J."/>
            <person name="Kravitz S."/>
            <person name="Halpern A."/>
            <person name="Remington K."/>
            <person name="Beeson K."/>
            <person name="Tran B."/>
            <person name="Rogers Y.-H."/>
            <person name="Friedman R."/>
            <person name="Venter J.C."/>
        </authorList>
    </citation>
    <scope>NUCLEOTIDE SEQUENCE [LARGE SCALE GENOMIC DNA]</scope>
    <source>
        <strain evidence="11 12">MED297</strain>
    </source>
</reference>
<feature type="compositionally biased region" description="Polar residues" evidence="8">
    <location>
        <begin position="979"/>
        <end position="992"/>
    </location>
</feature>
<evidence type="ECO:0000256" key="2">
    <source>
        <dbReference type="ARBA" id="ARBA00022801"/>
    </source>
</evidence>